<accession>A0A8C4KB60</accession>
<name>A0A8C4KB60_DRONO</name>
<proteinExistence type="predicted"/>
<organism evidence="1 2">
    <name type="scientific">Dromaius novaehollandiae</name>
    <name type="common">Emu</name>
    <dbReference type="NCBI Taxonomy" id="8790"/>
    <lineage>
        <taxon>Eukaryota</taxon>
        <taxon>Metazoa</taxon>
        <taxon>Chordata</taxon>
        <taxon>Craniata</taxon>
        <taxon>Vertebrata</taxon>
        <taxon>Euteleostomi</taxon>
        <taxon>Archelosauria</taxon>
        <taxon>Archosauria</taxon>
        <taxon>Dinosauria</taxon>
        <taxon>Saurischia</taxon>
        <taxon>Theropoda</taxon>
        <taxon>Coelurosauria</taxon>
        <taxon>Aves</taxon>
        <taxon>Palaeognathae</taxon>
        <taxon>Casuariiformes</taxon>
        <taxon>Dromaiidae</taxon>
        <taxon>Dromaius</taxon>
    </lineage>
</organism>
<dbReference type="Proteomes" id="UP000694423">
    <property type="component" value="Unplaced"/>
</dbReference>
<keyword evidence="2" id="KW-1185">Reference proteome</keyword>
<evidence type="ECO:0000313" key="2">
    <source>
        <dbReference type="Proteomes" id="UP000694423"/>
    </source>
</evidence>
<sequence>PDVCQQHVVKRQHTVTRNSKFLTATLNHAKEEIVKLGICRMPNINFSKAAISMSMSALHSGPSSELEYKLCITF</sequence>
<evidence type="ECO:0000313" key="1">
    <source>
        <dbReference type="Ensembl" id="ENSDNVP00000021992.1"/>
    </source>
</evidence>
<reference evidence="1" key="2">
    <citation type="submission" date="2025-09" db="UniProtKB">
        <authorList>
            <consortium name="Ensembl"/>
        </authorList>
    </citation>
    <scope>IDENTIFICATION</scope>
</reference>
<protein>
    <submittedName>
        <fullName evidence="1">Uncharacterized protein</fullName>
    </submittedName>
</protein>
<reference evidence="1" key="1">
    <citation type="submission" date="2025-08" db="UniProtKB">
        <authorList>
            <consortium name="Ensembl"/>
        </authorList>
    </citation>
    <scope>IDENTIFICATION</scope>
</reference>
<dbReference type="AlphaFoldDB" id="A0A8C4KB60"/>
<dbReference type="Ensembl" id="ENSDNVT00000026538.1">
    <property type="protein sequence ID" value="ENSDNVP00000021992.1"/>
    <property type="gene ID" value="ENSDNVG00000015327.1"/>
</dbReference>